<dbReference type="SUPFAM" id="SSF53850">
    <property type="entry name" value="Periplasmic binding protein-like II"/>
    <property type="match status" value="1"/>
</dbReference>
<evidence type="ECO:0000256" key="1">
    <source>
        <dbReference type="SAM" id="SignalP"/>
    </source>
</evidence>
<evidence type="ECO:0000313" key="2">
    <source>
        <dbReference type="EMBL" id="ABX41162.1"/>
    </source>
</evidence>
<reference evidence="3" key="1">
    <citation type="submission" date="2007-11" db="EMBL/GenBank/DDBJ databases">
        <title>Complete genome sequence of Clostridium phytofermentans ISDg.</title>
        <authorList>
            <person name="Leschine S.B."/>
            <person name="Warnick T.A."/>
            <person name="Blanchard J.L."/>
            <person name="Schnell D.J."/>
            <person name="Petit E.L."/>
            <person name="LaTouf W.G."/>
            <person name="Copeland A."/>
            <person name="Lucas S."/>
            <person name="Lapidus A."/>
            <person name="Barry K."/>
            <person name="Glavina del Rio T."/>
            <person name="Dalin E."/>
            <person name="Tice H."/>
            <person name="Pitluck S."/>
            <person name="Kiss H."/>
            <person name="Brettin T."/>
            <person name="Bruce D."/>
            <person name="Detter J.C."/>
            <person name="Han C."/>
            <person name="Kuske C."/>
            <person name="Schmutz J."/>
            <person name="Larimer F."/>
            <person name="Land M."/>
            <person name="Hauser L."/>
            <person name="Kyrpides N."/>
            <person name="Kim E.A."/>
            <person name="Richardson P."/>
        </authorList>
    </citation>
    <scope>NUCLEOTIDE SEQUENCE [LARGE SCALE GENOMIC DNA]</scope>
    <source>
        <strain evidence="3">ATCC 700394 / DSM 18823 / ISDg</strain>
    </source>
</reference>
<sequence precursor="true">MGMKKRKMTALLLAVAMVAGVITGCGKGATQGTETNGTQTNGKGEEAPLKYTLSMSNGLNEYIMQSTDINQDKWLKDFDARYNVDVDINLLDHKRFVEEMQMMFASGKIPDVVKCYENYTHPGMCNAVENGVFQSLDEYLVDAEEKYPNLMRTIPKEIWDYNKYEGKIYGIPVVYLSETARRATYIRKDLLDKAGLEVPKNLDETVAVLKAFKDMGLEYPYAGREKWSYTDIFFGAFGVNPTTWNLNENNELVPDIIRPQMKEALTFLHMLNEEGLMDPESLTTTSSDWLNKIYSGKVGMFDHNATQIASFNSSLRQNVPDGEFVLIQSPEGPYGDKGAYKYAPVLESIYFNKNFKYVDRFLKLLDEMCTDEAQDYLSYGIEGENWTKKADGSIEYTYPDSVLGEDETRFRKFLGFIKDDAYDVRLTPYLPGGEELMSWMQNVGPMEGTDNINPGNLESLLTHPELDPKTCDLFYEMSAKIFYGQEPVDTFDKFVEEYKSRGGDQVIKEATEKYEAGNVFYCR</sequence>
<dbReference type="PANTHER" id="PTHR43649:SF12">
    <property type="entry name" value="DIACETYLCHITOBIOSE BINDING PROTEIN DASA"/>
    <property type="match status" value="1"/>
</dbReference>
<keyword evidence="3" id="KW-1185">Reference proteome</keyword>
<dbReference type="eggNOG" id="COG1653">
    <property type="taxonomic scope" value="Bacteria"/>
</dbReference>
<proteinExistence type="predicted"/>
<dbReference type="AlphaFoldDB" id="A9KKJ1"/>
<dbReference type="KEGG" id="cpy:Cphy_0775"/>
<dbReference type="PROSITE" id="PS51257">
    <property type="entry name" value="PROKAR_LIPOPROTEIN"/>
    <property type="match status" value="1"/>
</dbReference>
<dbReference type="Gene3D" id="3.40.190.10">
    <property type="entry name" value="Periplasmic binding protein-like II"/>
    <property type="match status" value="2"/>
</dbReference>
<feature type="chain" id="PRO_5039682717" evidence="1">
    <location>
        <begin position="25"/>
        <end position="523"/>
    </location>
</feature>
<dbReference type="EMBL" id="CP000885">
    <property type="protein sequence ID" value="ABX41162.1"/>
    <property type="molecule type" value="Genomic_DNA"/>
</dbReference>
<evidence type="ECO:0000313" key="3">
    <source>
        <dbReference type="Proteomes" id="UP000000370"/>
    </source>
</evidence>
<dbReference type="InterPro" id="IPR050490">
    <property type="entry name" value="Bact_solute-bd_prot1"/>
</dbReference>
<dbReference type="PANTHER" id="PTHR43649">
    <property type="entry name" value="ARABINOSE-BINDING PROTEIN-RELATED"/>
    <property type="match status" value="1"/>
</dbReference>
<protein>
    <submittedName>
        <fullName evidence="2">Extracellular solute-binding protein family 1</fullName>
    </submittedName>
</protein>
<dbReference type="Pfam" id="PF01547">
    <property type="entry name" value="SBP_bac_1"/>
    <property type="match status" value="1"/>
</dbReference>
<dbReference type="Proteomes" id="UP000000370">
    <property type="component" value="Chromosome"/>
</dbReference>
<feature type="signal peptide" evidence="1">
    <location>
        <begin position="1"/>
        <end position="24"/>
    </location>
</feature>
<accession>A9KKJ1</accession>
<dbReference type="InterPro" id="IPR006059">
    <property type="entry name" value="SBP"/>
</dbReference>
<name>A9KKJ1_LACP7</name>
<dbReference type="HOGENOM" id="CLU_021021_3_0_9"/>
<dbReference type="CDD" id="cd13580">
    <property type="entry name" value="PBP2_AlgQ_like_1"/>
    <property type="match status" value="1"/>
</dbReference>
<keyword evidence="1" id="KW-0732">Signal</keyword>
<gene>
    <name evidence="2" type="ordered locus">Cphy_0775</name>
</gene>
<dbReference type="STRING" id="357809.Cphy_0775"/>
<organism evidence="2 3">
    <name type="scientific">Lachnoclostridium phytofermentans (strain ATCC 700394 / DSM 18823 / ISDg)</name>
    <name type="common">Clostridium phytofermentans</name>
    <dbReference type="NCBI Taxonomy" id="357809"/>
    <lineage>
        <taxon>Bacteria</taxon>
        <taxon>Bacillati</taxon>
        <taxon>Bacillota</taxon>
        <taxon>Clostridia</taxon>
        <taxon>Lachnospirales</taxon>
        <taxon>Lachnospiraceae</taxon>
    </lineage>
</organism>